<gene>
    <name evidence="4" type="ORF">POM88_010112</name>
</gene>
<reference evidence="4" key="1">
    <citation type="submission" date="2023-02" db="EMBL/GenBank/DDBJ databases">
        <title>Genome of toxic invasive species Heracleum sosnowskyi carries increased number of genes despite the absence of recent whole-genome duplications.</title>
        <authorList>
            <person name="Schelkunov M."/>
            <person name="Shtratnikova V."/>
            <person name="Makarenko M."/>
            <person name="Klepikova A."/>
            <person name="Omelchenko D."/>
            <person name="Novikova G."/>
            <person name="Obukhova E."/>
            <person name="Bogdanov V."/>
            <person name="Penin A."/>
            <person name="Logacheva M."/>
        </authorList>
    </citation>
    <scope>NUCLEOTIDE SEQUENCE</scope>
    <source>
        <strain evidence="4">Hsosn_3</strain>
        <tissue evidence="4">Leaf</tissue>
    </source>
</reference>
<reference evidence="4" key="2">
    <citation type="submission" date="2023-05" db="EMBL/GenBank/DDBJ databases">
        <authorList>
            <person name="Schelkunov M.I."/>
        </authorList>
    </citation>
    <scope>NUCLEOTIDE SEQUENCE</scope>
    <source>
        <strain evidence="4">Hsosn_3</strain>
        <tissue evidence="4">Leaf</tissue>
    </source>
</reference>
<comment type="cofactor">
    <cofactor evidence="1">
        <name>pyridoxal 5'-phosphate</name>
        <dbReference type="ChEBI" id="CHEBI:597326"/>
    </cofactor>
</comment>
<dbReference type="GO" id="GO:0003941">
    <property type="term" value="F:L-serine ammonia-lyase activity"/>
    <property type="evidence" value="ECO:0007669"/>
    <property type="project" value="TreeGrafter"/>
</dbReference>
<dbReference type="GO" id="GO:0009097">
    <property type="term" value="P:isoleucine biosynthetic process"/>
    <property type="evidence" value="ECO:0007669"/>
    <property type="project" value="TreeGrafter"/>
</dbReference>
<dbReference type="SUPFAM" id="SSF53686">
    <property type="entry name" value="Tryptophan synthase beta subunit-like PLP-dependent enzymes"/>
    <property type="match status" value="1"/>
</dbReference>
<dbReference type="AlphaFoldDB" id="A0AAD8N856"/>
<organism evidence="4 5">
    <name type="scientific">Heracleum sosnowskyi</name>
    <dbReference type="NCBI Taxonomy" id="360622"/>
    <lineage>
        <taxon>Eukaryota</taxon>
        <taxon>Viridiplantae</taxon>
        <taxon>Streptophyta</taxon>
        <taxon>Embryophyta</taxon>
        <taxon>Tracheophyta</taxon>
        <taxon>Spermatophyta</taxon>
        <taxon>Magnoliopsida</taxon>
        <taxon>eudicotyledons</taxon>
        <taxon>Gunneridae</taxon>
        <taxon>Pentapetalae</taxon>
        <taxon>asterids</taxon>
        <taxon>campanulids</taxon>
        <taxon>Apiales</taxon>
        <taxon>Apiaceae</taxon>
        <taxon>Apioideae</taxon>
        <taxon>apioid superclade</taxon>
        <taxon>Tordylieae</taxon>
        <taxon>Tordyliinae</taxon>
        <taxon>Heracleum</taxon>
    </lineage>
</organism>
<accession>A0AAD8N856</accession>
<proteinExistence type="predicted"/>
<dbReference type="Gene3D" id="3.40.50.1100">
    <property type="match status" value="1"/>
</dbReference>
<keyword evidence="2" id="KW-0663">Pyridoxal phosphate</keyword>
<dbReference type="PANTHER" id="PTHR48078">
    <property type="entry name" value="THREONINE DEHYDRATASE, MITOCHONDRIAL-RELATED"/>
    <property type="match status" value="1"/>
</dbReference>
<protein>
    <recommendedName>
        <fullName evidence="6">Threonine ammonia-lyase</fullName>
    </recommendedName>
</protein>
<evidence type="ECO:0000313" key="5">
    <source>
        <dbReference type="Proteomes" id="UP001237642"/>
    </source>
</evidence>
<dbReference type="Proteomes" id="UP001237642">
    <property type="component" value="Unassembled WGS sequence"/>
</dbReference>
<dbReference type="InterPro" id="IPR036052">
    <property type="entry name" value="TrpB-like_PALP_sf"/>
</dbReference>
<dbReference type="GO" id="GO:0006565">
    <property type="term" value="P:L-serine catabolic process"/>
    <property type="evidence" value="ECO:0007669"/>
    <property type="project" value="TreeGrafter"/>
</dbReference>
<name>A0AAD8N856_9APIA</name>
<dbReference type="GO" id="GO:0006567">
    <property type="term" value="P:L-threonine catabolic process"/>
    <property type="evidence" value="ECO:0007669"/>
    <property type="project" value="TreeGrafter"/>
</dbReference>
<keyword evidence="5" id="KW-1185">Reference proteome</keyword>
<dbReference type="PANTHER" id="PTHR48078:SF11">
    <property type="entry name" value="THREONINE DEHYDRATASE, MITOCHONDRIAL"/>
    <property type="match status" value="1"/>
</dbReference>
<dbReference type="InterPro" id="IPR050147">
    <property type="entry name" value="Ser/Thr_Dehydratase"/>
</dbReference>
<evidence type="ECO:0000256" key="3">
    <source>
        <dbReference type="ARBA" id="ARBA00023239"/>
    </source>
</evidence>
<keyword evidence="3" id="KW-0456">Lyase</keyword>
<evidence type="ECO:0000256" key="2">
    <source>
        <dbReference type="ARBA" id="ARBA00022898"/>
    </source>
</evidence>
<sequence length="319" mass="34618">MEVVSTSAILNQAQLHITGLNLKTQLLCLPKTYGINTTTNYLSKRKPFIPAAIYVETEAQAVLKQPVPPAPLLQCSSESLQYEAGKVGAVPDHQVTDGPVSAMEYVTGIFSTKVYDVAIETPLEKANKSILEPAGALALAGAEAYCKYYNLKDANVVAIASGANMNFDRLGLVTELADVGRQKDAKYVADVLPDEGKLGINIEYAELTGSFSFFLASISRPNNYACLKHKISKHCVTTGTKYLSKRKPFIPSAIYVETEAQAVLKQPVPPAPLLQCSSESLQYEAGKVGALPDHQVMDGLVSAMEYNRHIFRKDIQCSN</sequence>
<evidence type="ECO:0000256" key="1">
    <source>
        <dbReference type="ARBA" id="ARBA00001933"/>
    </source>
</evidence>
<dbReference type="GO" id="GO:0004794">
    <property type="term" value="F:threonine deaminase activity"/>
    <property type="evidence" value="ECO:0007669"/>
    <property type="project" value="TreeGrafter"/>
</dbReference>
<comment type="caution">
    <text evidence="4">The sequence shown here is derived from an EMBL/GenBank/DDBJ whole genome shotgun (WGS) entry which is preliminary data.</text>
</comment>
<dbReference type="EMBL" id="JAUIZM010000002">
    <property type="protein sequence ID" value="KAK1400249.1"/>
    <property type="molecule type" value="Genomic_DNA"/>
</dbReference>
<evidence type="ECO:0008006" key="6">
    <source>
        <dbReference type="Google" id="ProtNLM"/>
    </source>
</evidence>
<evidence type="ECO:0000313" key="4">
    <source>
        <dbReference type="EMBL" id="KAK1400249.1"/>
    </source>
</evidence>